<dbReference type="SMART" id="SM00086">
    <property type="entry name" value="PAC"/>
    <property type="match status" value="1"/>
</dbReference>
<dbReference type="InterPro" id="IPR000014">
    <property type="entry name" value="PAS"/>
</dbReference>
<keyword evidence="17" id="KW-1133">Transmembrane helix</keyword>
<dbReference type="SMART" id="SM00911">
    <property type="entry name" value="HWE_HK"/>
    <property type="match status" value="1"/>
</dbReference>
<dbReference type="InterPro" id="IPR001610">
    <property type="entry name" value="PAC"/>
</dbReference>
<dbReference type="Gene3D" id="3.30.565.10">
    <property type="entry name" value="Histidine kinase-like ATPase, C-terminal domain"/>
    <property type="match status" value="1"/>
</dbReference>
<gene>
    <name evidence="20" type="ORF">F0Q34_18490</name>
</gene>
<dbReference type="PANTHER" id="PTHR41523:SF8">
    <property type="entry name" value="ETHYLENE RESPONSE SENSOR PROTEIN"/>
    <property type="match status" value="1"/>
</dbReference>
<keyword evidence="15" id="KW-0843">Virulence</keyword>
<evidence type="ECO:0000256" key="16">
    <source>
        <dbReference type="ARBA" id="ARBA00023170"/>
    </source>
</evidence>
<protein>
    <recommendedName>
        <fullName evidence="3">histidine kinase</fullName>
        <ecNumber evidence="3">2.7.13.3</ecNumber>
    </recommendedName>
</protein>
<dbReference type="Gene3D" id="3.30.450.20">
    <property type="entry name" value="PAS domain"/>
    <property type="match status" value="2"/>
</dbReference>
<dbReference type="PANTHER" id="PTHR41523">
    <property type="entry name" value="TWO-COMPONENT SYSTEM SENSOR PROTEIN"/>
    <property type="match status" value="1"/>
</dbReference>
<dbReference type="EMBL" id="VUKA01000016">
    <property type="protein sequence ID" value="KAA2211760.1"/>
    <property type="molecule type" value="Genomic_DNA"/>
</dbReference>
<dbReference type="SUPFAM" id="SSF55785">
    <property type="entry name" value="PYP-like sensor domain (PAS domain)"/>
    <property type="match status" value="1"/>
</dbReference>
<comment type="caution">
    <text evidence="20">The sequence shown here is derived from an EMBL/GenBank/DDBJ whole genome shotgun (WGS) entry which is preliminary data.</text>
</comment>
<keyword evidence="4" id="KW-0600">Photoreceptor protein</keyword>
<keyword evidence="21" id="KW-1185">Reference proteome</keyword>
<dbReference type="AlphaFoldDB" id="A0A5B2TD96"/>
<evidence type="ECO:0000256" key="9">
    <source>
        <dbReference type="ARBA" id="ARBA00022679"/>
    </source>
</evidence>
<keyword evidence="7" id="KW-0285">Flavoprotein</keyword>
<evidence type="ECO:0000256" key="15">
    <source>
        <dbReference type="ARBA" id="ARBA00023026"/>
    </source>
</evidence>
<dbReference type="EC" id="2.7.13.3" evidence="3"/>
<comment type="catalytic activity">
    <reaction evidence="1">
        <text>ATP + protein L-histidine = ADP + protein N-phospho-L-histidine.</text>
        <dbReference type="EC" id="2.7.13.3"/>
    </reaction>
</comment>
<keyword evidence="16" id="KW-0675">Receptor</keyword>
<keyword evidence="17" id="KW-0472">Membrane</keyword>
<dbReference type="Pfam" id="PF13188">
    <property type="entry name" value="PAS_8"/>
    <property type="match status" value="1"/>
</dbReference>
<dbReference type="GO" id="GO:0009881">
    <property type="term" value="F:photoreceptor activity"/>
    <property type="evidence" value="ECO:0007669"/>
    <property type="project" value="UniProtKB-KW"/>
</dbReference>
<reference evidence="20 21" key="1">
    <citation type="journal article" date="2015" name="Int. J. Syst. Evol. Microbiol.">
        <title>Roseomonas oryzae sp. nov., isolated from paddy rhizosphere soil.</title>
        <authorList>
            <person name="Ramaprasad E.V."/>
            <person name="Sasikala Ch."/>
            <person name="Ramana Ch.V."/>
        </authorList>
    </citation>
    <scope>NUCLEOTIDE SEQUENCE [LARGE SCALE GENOMIC DNA]</scope>
    <source>
        <strain evidence="20 21">KCTC 42542</strain>
    </source>
</reference>
<evidence type="ECO:0000256" key="6">
    <source>
        <dbReference type="ARBA" id="ARBA00022606"/>
    </source>
</evidence>
<keyword evidence="10" id="KW-0677">Repeat</keyword>
<dbReference type="InterPro" id="IPR035965">
    <property type="entry name" value="PAS-like_dom_sf"/>
</dbReference>
<keyword evidence="12" id="KW-0418">Kinase</keyword>
<dbReference type="PROSITE" id="PS50885">
    <property type="entry name" value="HAMP"/>
    <property type="match status" value="1"/>
</dbReference>
<evidence type="ECO:0000256" key="2">
    <source>
        <dbReference type="ARBA" id="ARBA00004370"/>
    </source>
</evidence>
<evidence type="ECO:0000256" key="8">
    <source>
        <dbReference type="ARBA" id="ARBA00022643"/>
    </source>
</evidence>
<keyword evidence="5" id="KW-0597">Phosphoprotein</keyword>
<feature type="transmembrane region" description="Helical" evidence="17">
    <location>
        <begin position="306"/>
        <end position="329"/>
    </location>
</feature>
<evidence type="ECO:0000256" key="13">
    <source>
        <dbReference type="ARBA" id="ARBA00022840"/>
    </source>
</evidence>
<evidence type="ECO:0000256" key="5">
    <source>
        <dbReference type="ARBA" id="ARBA00022553"/>
    </source>
</evidence>
<accession>A0A5B2TD96</accession>
<evidence type="ECO:0000256" key="4">
    <source>
        <dbReference type="ARBA" id="ARBA00022543"/>
    </source>
</evidence>
<dbReference type="RefSeq" id="WP_149813736.1">
    <property type="nucleotide sequence ID" value="NZ_VUKA01000016.1"/>
</dbReference>
<dbReference type="InterPro" id="IPR036890">
    <property type="entry name" value="HATPase_C_sf"/>
</dbReference>
<evidence type="ECO:0000259" key="18">
    <source>
        <dbReference type="PROSITE" id="PS50113"/>
    </source>
</evidence>
<evidence type="ECO:0000259" key="19">
    <source>
        <dbReference type="PROSITE" id="PS50885"/>
    </source>
</evidence>
<evidence type="ECO:0000313" key="21">
    <source>
        <dbReference type="Proteomes" id="UP000322110"/>
    </source>
</evidence>
<comment type="subcellular location">
    <subcellularLocation>
        <location evidence="2">Membrane</location>
    </subcellularLocation>
</comment>
<keyword evidence="17" id="KW-0812">Transmembrane</keyword>
<evidence type="ECO:0000256" key="10">
    <source>
        <dbReference type="ARBA" id="ARBA00022737"/>
    </source>
</evidence>
<name>A0A5B2TD96_9PROT</name>
<keyword evidence="6" id="KW-0716">Sensory transduction</keyword>
<dbReference type="InterPro" id="IPR000700">
    <property type="entry name" value="PAS-assoc_C"/>
</dbReference>
<feature type="domain" description="PAC" evidence="18">
    <location>
        <begin position="462"/>
        <end position="515"/>
    </location>
</feature>
<dbReference type="InterPro" id="IPR003660">
    <property type="entry name" value="HAMP_dom"/>
</dbReference>
<evidence type="ECO:0000256" key="7">
    <source>
        <dbReference type="ARBA" id="ARBA00022630"/>
    </source>
</evidence>
<proteinExistence type="predicted"/>
<evidence type="ECO:0000256" key="12">
    <source>
        <dbReference type="ARBA" id="ARBA00022777"/>
    </source>
</evidence>
<organism evidence="20 21">
    <name type="scientific">Teichococcus oryzae</name>
    <dbReference type="NCBI Taxonomy" id="1608942"/>
    <lineage>
        <taxon>Bacteria</taxon>
        <taxon>Pseudomonadati</taxon>
        <taxon>Pseudomonadota</taxon>
        <taxon>Alphaproteobacteria</taxon>
        <taxon>Acetobacterales</taxon>
        <taxon>Roseomonadaceae</taxon>
        <taxon>Roseomonas</taxon>
    </lineage>
</organism>
<feature type="domain" description="HAMP" evidence="19">
    <location>
        <begin position="326"/>
        <end position="378"/>
    </location>
</feature>
<dbReference type="GO" id="GO:0005524">
    <property type="term" value="F:ATP binding"/>
    <property type="evidence" value="ECO:0007669"/>
    <property type="project" value="UniProtKB-KW"/>
</dbReference>
<sequence length="717" mass="77086">MRESVPPHAAAPVPFRQFGLRQLLAFTMGGLGLAATLATALVLGARAERHLQQDIGAEFSLAAERLADLLDRSLAERMHEIQLLATLPIMRNAAAPEAERRLLLQEVHGRRGDYAILMLISPEGRVLTSSNGLLEGLAVAERGYFQAGRQGPFLGDLREAALLAPQFSQPTRMLDLAAPVRDAAGELVGVVAAQLLWGWADSLAGEALAPLRARRPDVTALLLSREGRALPGQGSRGDGEDQAGLAPEIAARVAEGWAGSVVVGTRLVGFAPARGHRHLARLGWAVLVRGDATAALARAGELRRRILGWGAVAALLAALLGWAVAGAVARPLQRLSKAALRLRRDATTPIPRDGCIREIATLADSLISLITTLRGREQELADGEARLRAVLEQMPVGVVLVQMPTGLLCFRNARALEILGRPLEPDTPLTLQTAFSGLRRDGLPYEADDFPIARALRLGETVVAESMLYRRGDGQLISLEMNAAPVRGTAGQSLLVVCTFEDVTEARMAAEQSRVLAREVDHRAKNALAVVQAALRMTRADTPEAFVHAVEGRVSALARAQIRLAEEEWRGVSLQALLEGELTALLGDRIDRSLEMEGPLLVLKVEAVQPISMMVHELASNAARHGALSSPGGRVTLRWHQAHDPVRATEVLHLHWTETDGPALSGPPARRGFGARVIETTARQQLGGMVHWEWRQAGLCCQLVVPIPRLVAEVTAD</sequence>
<dbReference type="GO" id="GO:0016020">
    <property type="term" value="C:membrane"/>
    <property type="evidence" value="ECO:0007669"/>
    <property type="project" value="UniProtKB-SubCell"/>
</dbReference>
<dbReference type="Proteomes" id="UP000322110">
    <property type="component" value="Unassembled WGS sequence"/>
</dbReference>
<keyword evidence="8" id="KW-0288">FMN</keyword>
<dbReference type="Pfam" id="PF07536">
    <property type="entry name" value="HWE_HK"/>
    <property type="match status" value="1"/>
</dbReference>
<evidence type="ECO:0000256" key="14">
    <source>
        <dbReference type="ARBA" id="ARBA00022991"/>
    </source>
</evidence>
<evidence type="ECO:0000313" key="20">
    <source>
        <dbReference type="EMBL" id="KAA2211760.1"/>
    </source>
</evidence>
<keyword evidence="11" id="KW-0547">Nucleotide-binding</keyword>
<keyword evidence="9" id="KW-0808">Transferase</keyword>
<dbReference type="GO" id="GO:0007165">
    <property type="term" value="P:signal transduction"/>
    <property type="evidence" value="ECO:0007669"/>
    <property type="project" value="InterPro"/>
</dbReference>
<evidence type="ECO:0000256" key="3">
    <source>
        <dbReference type="ARBA" id="ARBA00012438"/>
    </source>
</evidence>
<evidence type="ECO:0000256" key="11">
    <source>
        <dbReference type="ARBA" id="ARBA00022741"/>
    </source>
</evidence>
<dbReference type="PROSITE" id="PS50113">
    <property type="entry name" value="PAC"/>
    <property type="match status" value="1"/>
</dbReference>
<feature type="transmembrane region" description="Helical" evidence="17">
    <location>
        <begin position="23"/>
        <end position="43"/>
    </location>
</feature>
<dbReference type="InterPro" id="IPR011102">
    <property type="entry name" value="Sig_transdc_His_kinase_HWE"/>
</dbReference>
<evidence type="ECO:0000256" key="1">
    <source>
        <dbReference type="ARBA" id="ARBA00000085"/>
    </source>
</evidence>
<keyword evidence="14" id="KW-0157">Chromophore</keyword>
<dbReference type="OrthoDB" id="9812260at2"/>
<dbReference type="CDD" id="cd12914">
    <property type="entry name" value="PDC1_DGC_like"/>
    <property type="match status" value="1"/>
</dbReference>
<keyword evidence="13" id="KW-0067">ATP-binding</keyword>
<dbReference type="Gene3D" id="6.10.340.10">
    <property type="match status" value="1"/>
</dbReference>
<dbReference type="GO" id="GO:0004673">
    <property type="term" value="F:protein histidine kinase activity"/>
    <property type="evidence" value="ECO:0007669"/>
    <property type="project" value="UniProtKB-EC"/>
</dbReference>
<dbReference type="NCBIfam" id="TIGR00229">
    <property type="entry name" value="sensory_box"/>
    <property type="match status" value="1"/>
</dbReference>
<evidence type="ECO:0000256" key="17">
    <source>
        <dbReference type="SAM" id="Phobius"/>
    </source>
</evidence>